<accession>A0A9P6H0J4</accession>
<reference evidence="1 2" key="1">
    <citation type="journal article" date="2020" name="Genome Biol. Evol.">
        <title>Comparative genomics of strictly vertically transmitted, feminizing microsporidia endosymbionts of amphipod crustaceans.</title>
        <authorList>
            <person name="Cormier A."/>
            <person name="Chebbi M.A."/>
            <person name="Giraud I."/>
            <person name="Wattier R."/>
            <person name="Teixeira M."/>
            <person name="Gilbert C."/>
            <person name="Rigaud T."/>
            <person name="Cordaux R."/>
        </authorList>
    </citation>
    <scope>NUCLEOTIDE SEQUENCE [LARGE SCALE GENOMIC DNA]</scope>
    <source>
        <strain evidence="1 2">Ou3-Ou53</strain>
    </source>
</reference>
<proteinExistence type="predicted"/>
<evidence type="ECO:0000313" key="1">
    <source>
        <dbReference type="EMBL" id="KAF9764729.1"/>
    </source>
</evidence>
<keyword evidence="2" id="KW-1185">Reference proteome</keyword>
<sequence length="213" mass="24670">MSKKIINSSKNATEKSNIQAIKGRVLFTYILNLMTKSLCINTDGIKRLIRISRLSLMEDLKLLMNNIKKTENNDIRKMNLTKDELKIYFYNVYLFLEIIVDSNKTFIDKANRLQTKLFALIGCCYRKDQIQKLEDLHTMIYILLHDAVHSKNRKLQGSSGKKRVIDLNSVFKFQATQNSLNLKTTLKQKDQSASVENTKKKSWFFGLFSSCGL</sequence>
<comment type="caution">
    <text evidence="1">The sequence shown here is derived from an EMBL/GenBank/DDBJ whole genome shotgun (WGS) entry which is preliminary data.</text>
</comment>
<evidence type="ECO:0000313" key="2">
    <source>
        <dbReference type="Proteomes" id="UP000740883"/>
    </source>
</evidence>
<name>A0A9P6H0J4_9MICR</name>
<gene>
    <name evidence="1" type="ORF">NGRA_0338</name>
</gene>
<dbReference type="AlphaFoldDB" id="A0A9P6H0J4"/>
<protein>
    <submittedName>
        <fullName evidence="1">Uncharacterized protein</fullName>
    </submittedName>
</protein>
<organism evidence="1 2">
    <name type="scientific">Nosema granulosis</name>
    <dbReference type="NCBI Taxonomy" id="83296"/>
    <lineage>
        <taxon>Eukaryota</taxon>
        <taxon>Fungi</taxon>
        <taxon>Fungi incertae sedis</taxon>
        <taxon>Microsporidia</taxon>
        <taxon>Nosematidae</taxon>
        <taxon>Nosema</taxon>
    </lineage>
</organism>
<dbReference type="Proteomes" id="UP000740883">
    <property type="component" value="Unassembled WGS sequence"/>
</dbReference>
<dbReference type="EMBL" id="SBJO01000011">
    <property type="protein sequence ID" value="KAF9764729.1"/>
    <property type="molecule type" value="Genomic_DNA"/>
</dbReference>